<evidence type="ECO:0000256" key="1">
    <source>
        <dbReference type="SAM" id="MobiDB-lite"/>
    </source>
</evidence>
<dbReference type="Proteomes" id="UP001239445">
    <property type="component" value="Unassembled WGS sequence"/>
</dbReference>
<feature type="compositionally biased region" description="Low complexity" evidence="1">
    <location>
        <begin position="1396"/>
        <end position="1408"/>
    </location>
</feature>
<sequence length="1688" mass="190131">MEQPAPSAEAVAAARELVGRIAWDHGHLAEEHYSKIPDPVVRRMVKDAMGKKDAMIGSSIVTLAKELYTKDVRFIFELLQNADDNDFEYAKLKGHKPYVIFRIYHDQIVVDCNEDGFKEENLRAICDVGKSSKVGQQGYIGEKGIGFKAVFAVAWKVHIQSGAYSFSFKHRRGDSGMGMVSPEWHPAAVLPEPMTRMTFTLHDDGDGNVRAAQRRRIIDEFEQLQPTMMLFLKKLKRIEIRFFDESGREIKGRVMTHSLSGQPNRAVLETLVTGADKNGGNDAVSSRHRLNYHVTKGTAAGLARNENRSYSAKEEASQVYSTAEIVLAFPLDDNSVPIDRPQSIFAFLPVRQAGFNFLIHSDFVTSANREDIVTSSLRNQGIRKHIASTFVSAVEQMCKHPQLRFQWMHFLPPPPNIALMDGFWTGFVDLLKTELLGARVMFPRTEAAPQRTIGQLRTLPQSPVFHDRHGEPLFDDLGGDAAIYISRHYRDADLSLLRPYGLQDLSFPEILDRLEADLNKGTSKMKSRTADDDWHSRVANMLIYPFGRPDFSCYTSRIRKMALIPLKSGGWVNSGNNPPRYFPTTSTGTQIPPGLNICLICPSIAKHPDRKKLFLTLDVEIITDDRVRSKILKEYEKIWPSLFDSIAWMKFLYMTEAEDTKPAECYSQVSIVSSTDENLEPVNDDVYFPDDESEYGAAKLGLNLKFLNVGYLEDPPVRPGNQAATAKQSWKQWLHNAIGIRERLRLVTSGGSAISEEVLYVAQHRPGRFFGLISYLWPHEGEKVIHDKVIREKFITIEVICDGGKKHPLHATILPTPQLKTLSSRFLRADEHLPFLELPHTSWDGNTWGFLETLGVMNDDSLQFYLGMLRCIVTKTGDATNLEDPSRLLDLYKAIHGKCIASSSLELSRNIIRQTFSIIRGIYVPRLREGDFSFWESPEGCLLGAPPDLAHKVPIDVVYDQAFGKAVGELEAVKQFLHDTLAVAKLGWRDYIAELEYIRDEDVFDTALSEAQYKRLKAARLDAGDTKKLRNLFGNQPLICFHNGDTFSWHRPEECLWSTGTGVKSLVNLAQVYDHDLETFFVRSLGVTRLTAKLIYEELLSLGDGSQRNIKLVKEKLLVFSSLLREETKNEPLVAAPLLEKYILPIRHAGGELSLLPATTGFTIIDRAGPMAQFRNVAKTLDFTMEEVHDLEPFISWAGLGNRYLSRMVEEVPDLGSGEKFRVSEPRYNLKKKAHALVRIAKYIRSPRFSGNGQALYDLLRTSETWETDDISSRLTLTIDGQKHSIKLKHGDVYMTGEDTQPLKIFIPHDEIAQDVCVQHNLPRKLVDWLMMHHDGQSRPSVSDRAVGIVKGLLNARLASIPKILMEEGIHDIDLGNRDADAPEPVLITEPSRAPLRLTSRSPSPSTPERVFTPVPSTNLETPMTDPFSSPSPSFFPNERPAASRLLFPQERRPVQEPQAASGVDLYRELLDHMIKAGKRVPFPTYSKGVFDMSGLAEALGVNPGGDTSTVISSSNFSTVQLGAAGELFVFEMLKSLEFSVPGFCWQNWTSNIKKQVTVHPDYEGMGSWGGGAELSDLQYTDRSGIFTDLLVRTGHLSDNWAGKRPSYYLEVKSTPRTCDEPFYMSGLQYKKMTELCTDGDEKVYIIFRVFDMFSDRVNVKLYVNPVELERRGVLDFSTDTYTVRARA</sequence>
<dbReference type="EMBL" id="MU839827">
    <property type="protein sequence ID" value="KAK1761584.1"/>
    <property type="molecule type" value="Genomic_DNA"/>
</dbReference>
<keyword evidence="3" id="KW-1185">Reference proteome</keyword>
<feature type="region of interest" description="Disordered" evidence="1">
    <location>
        <begin position="1396"/>
        <end position="1432"/>
    </location>
</feature>
<dbReference type="InterPro" id="IPR052957">
    <property type="entry name" value="Auxin_embryo_med"/>
</dbReference>
<protein>
    <recommendedName>
        <fullName evidence="4">Protein NO VEIN C-terminal domain-containing protein</fullName>
    </recommendedName>
</protein>
<dbReference type="InterPro" id="IPR036890">
    <property type="entry name" value="HATPase_C_sf"/>
</dbReference>
<proteinExistence type="predicted"/>
<evidence type="ECO:0000313" key="3">
    <source>
        <dbReference type="Proteomes" id="UP001239445"/>
    </source>
</evidence>
<evidence type="ECO:0008006" key="4">
    <source>
        <dbReference type="Google" id="ProtNLM"/>
    </source>
</evidence>
<dbReference type="PANTHER" id="PTHR32387:SF0">
    <property type="entry name" value="PROTEIN NO VEIN"/>
    <property type="match status" value="1"/>
</dbReference>
<dbReference type="PANTHER" id="PTHR32387">
    <property type="entry name" value="WU:FJ29H11"/>
    <property type="match status" value="1"/>
</dbReference>
<dbReference type="SUPFAM" id="SSF55874">
    <property type="entry name" value="ATPase domain of HSP90 chaperone/DNA topoisomerase II/histidine kinase"/>
    <property type="match status" value="1"/>
</dbReference>
<dbReference type="NCBIfam" id="NF047352">
    <property type="entry name" value="P_loop_sacsin"/>
    <property type="match status" value="1"/>
</dbReference>
<reference evidence="2" key="1">
    <citation type="submission" date="2023-06" db="EMBL/GenBank/DDBJ databases">
        <title>Genome-scale phylogeny and comparative genomics of the fungal order Sordariales.</title>
        <authorList>
            <consortium name="Lawrence Berkeley National Laboratory"/>
            <person name="Hensen N."/>
            <person name="Bonometti L."/>
            <person name="Westerberg I."/>
            <person name="Brannstrom I.O."/>
            <person name="Guillou S."/>
            <person name="Cros-Aarteil S."/>
            <person name="Calhoun S."/>
            <person name="Haridas S."/>
            <person name="Kuo A."/>
            <person name="Mondo S."/>
            <person name="Pangilinan J."/>
            <person name="Riley R."/>
            <person name="Labutti K."/>
            <person name="Andreopoulos B."/>
            <person name="Lipzen A."/>
            <person name="Chen C."/>
            <person name="Yanf M."/>
            <person name="Daum C."/>
            <person name="Ng V."/>
            <person name="Clum A."/>
            <person name="Steindorff A."/>
            <person name="Ohm R."/>
            <person name="Martin F."/>
            <person name="Silar P."/>
            <person name="Natvig D."/>
            <person name="Lalanne C."/>
            <person name="Gautier V."/>
            <person name="Ament-Velasquez S.L."/>
            <person name="Kruys A."/>
            <person name="Hutchinson M.I."/>
            <person name="Powell A.J."/>
            <person name="Barry K."/>
            <person name="Miller A.N."/>
            <person name="Grigoriev I.V."/>
            <person name="Debuchy R."/>
            <person name="Gladieux P."/>
            <person name="Thoren M.H."/>
            <person name="Johannesson H."/>
        </authorList>
    </citation>
    <scope>NUCLEOTIDE SEQUENCE</scope>
    <source>
        <strain evidence="2">PSN4</strain>
    </source>
</reference>
<dbReference type="Gene3D" id="3.30.565.10">
    <property type="entry name" value="Histidine kinase-like ATPase, C-terminal domain"/>
    <property type="match status" value="1"/>
</dbReference>
<comment type="caution">
    <text evidence="2">The sequence shown here is derived from an EMBL/GenBank/DDBJ whole genome shotgun (WGS) entry which is preliminary data.</text>
</comment>
<gene>
    <name evidence="2" type="ORF">QBC47DRAFT_409582</name>
</gene>
<name>A0AAJ0BR38_9PEZI</name>
<organism evidence="2 3">
    <name type="scientific">Echria macrotheca</name>
    <dbReference type="NCBI Taxonomy" id="438768"/>
    <lineage>
        <taxon>Eukaryota</taxon>
        <taxon>Fungi</taxon>
        <taxon>Dikarya</taxon>
        <taxon>Ascomycota</taxon>
        <taxon>Pezizomycotina</taxon>
        <taxon>Sordariomycetes</taxon>
        <taxon>Sordariomycetidae</taxon>
        <taxon>Sordariales</taxon>
        <taxon>Schizotheciaceae</taxon>
        <taxon>Echria</taxon>
    </lineage>
</organism>
<accession>A0AAJ0BR38</accession>
<evidence type="ECO:0000313" key="2">
    <source>
        <dbReference type="EMBL" id="KAK1761584.1"/>
    </source>
</evidence>